<dbReference type="Pfam" id="PF08718">
    <property type="entry name" value="GLTP"/>
    <property type="match status" value="1"/>
</dbReference>
<dbReference type="PANTHER" id="PTHR10219:SF25">
    <property type="entry name" value="PLECKSTRIN HOMOLOGY DOMAIN-CONTAINING FAMILY A MEMBER 8"/>
    <property type="match status" value="1"/>
</dbReference>
<reference evidence="4" key="1">
    <citation type="submission" date="2021-01" db="EMBL/GenBank/DDBJ databases">
        <authorList>
            <person name="Corre E."/>
            <person name="Pelletier E."/>
            <person name="Niang G."/>
            <person name="Scheremetjew M."/>
            <person name="Finn R."/>
            <person name="Kale V."/>
            <person name="Holt S."/>
            <person name="Cochrane G."/>
            <person name="Meng A."/>
            <person name="Brown T."/>
            <person name="Cohen L."/>
        </authorList>
    </citation>
    <scope>NUCLEOTIDE SEQUENCE</scope>
    <source>
        <strain evidence="4">CCMP1756</strain>
    </source>
</reference>
<dbReference type="AlphaFoldDB" id="A0A7S4EDZ4"/>
<feature type="region of interest" description="Disordered" evidence="2">
    <location>
        <begin position="1"/>
        <end position="41"/>
    </location>
</feature>
<dbReference type="SUPFAM" id="SSF110004">
    <property type="entry name" value="Glycolipid transfer protein, GLTP"/>
    <property type="match status" value="1"/>
</dbReference>
<dbReference type="GO" id="GO:1902388">
    <property type="term" value="F:ceramide 1-phosphate transfer activity"/>
    <property type="evidence" value="ECO:0007669"/>
    <property type="project" value="TreeGrafter"/>
</dbReference>
<keyword evidence="1" id="KW-0813">Transport</keyword>
<dbReference type="Gene3D" id="1.10.3520.10">
    <property type="entry name" value="Glycolipid transfer protein"/>
    <property type="match status" value="1"/>
</dbReference>
<protein>
    <recommendedName>
        <fullName evidence="3">Glycolipid transfer protein domain-containing protein</fullName>
    </recommendedName>
</protein>
<feature type="domain" description="Glycolipid transfer protein" evidence="3">
    <location>
        <begin position="99"/>
        <end position="233"/>
    </location>
</feature>
<accession>A0A7S4EDZ4</accession>
<proteinExistence type="predicted"/>
<dbReference type="InterPro" id="IPR014830">
    <property type="entry name" value="Glycolipid_transfer_prot_dom"/>
</dbReference>
<dbReference type="GO" id="GO:0016020">
    <property type="term" value="C:membrane"/>
    <property type="evidence" value="ECO:0007669"/>
    <property type="project" value="TreeGrafter"/>
</dbReference>
<sequence length="283" mass="30617">MAGGAPTAAALRRRTNGSPAKHGNGATNGSHKNGKTGKTAPRRRGLVIAGVAIITVLLRGLNTPGAAIYGKNNKATAALLRSAKAFRGAKRRGPLTGVDAELLLQASQALIPAFDSYGPLLSRAARADLTGNVRKLRKAGMGPGVRDVGTVVLDDPDYTHVHGPTMALFWLNRILQQVAATFEELLKTDAADVVKSATKAYLRTTAPYNLAWQRRVGKLLLKVTPNRENLIRCYGQPDFAHLAPVFEQWLRDSRATREAIDEFYRQRPAIAPKVRWKGKSLGN</sequence>
<gene>
    <name evidence="4" type="ORF">PCAL00307_LOCUS21816</name>
</gene>
<dbReference type="InterPro" id="IPR036497">
    <property type="entry name" value="GLTP_sf"/>
</dbReference>
<feature type="compositionally biased region" description="Basic residues" evidence="2">
    <location>
        <begin position="32"/>
        <end position="41"/>
    </location>
</feature>
<organism evidence="4">
    <name type="scientific">Pelagomonas calceolata</name>
    <dbReference type="NCBI Taxonomy" id="35677"/>
    <lineage>
        <taxon>Eukaryota</taxon>
        <taxon>Sar</taxon>
        <taxon>Stramenopiles</taxon>
        <taxon>Ochrophyta</taxon>
        <taxon>Pelagophyceae</taxon>
        <taxon>Pelagomonadales</taxon>
        <taxon>Pelagomonadaceae</taxon>
        <taxon>Pelagomonas</taxon>
    </lineage>
</organism>
<evidence type="ECO:0000256" key="2">
    <source>
        <dbReference type="SAM" id="MobiDB-lite"/>
    </source>
</evidence>
<dbReference type="GO" id="GO:1902387">
    <property type="term" value="F:ceramide 1-phosphate binding"/>
    <property type="evidence" value="ECO:0007669"/>
    <property type="project" value="TreeGrafter"/>
</dbReference>
<name>A0A7S4EDZ4_9STRA</name>
<dbReference type="GO" id="GO:0005829">
    <property type="term" value="C:cytosol"/>
    <property type="evidence" value="ECO:0007669"/>
    <property type="project" value="TreeGrafter"/>
</dbReference>
<evidence type="ECO:0000313" key="4">
    <source>
        <dbReference type="EMBL" id="CAE0706365.1"/>
    </source>
</evidence>
<evidence type="ECO:0000259" key="3">
    <source>
        <dbReference type="Pfam" id="PF08718"/>
    </source>
</evidence>
<dbReference type="PANTHER" id="PTHR10219">
    <property type="entry name" value="GLYCOLIPID TRANSFER PROTEIN-RELATED"/>
    <property type="match status" value="1"/>
</dbReference>
<evidence type="ECO:0000256" key="1">
    <source>
        <dbReference type="ARBA" id="ARBA00022448"/>
    </source>
</evidence>
<dbReference type="EMBL" id="HBIW01025331">
    <property type="protein sequence ID" value="CAE0706365.1"/>
    <property type="molecule type" value="Transcribed_RNA"/>
</dbReference>